<dbReference type="InterPro" id="IPR014729">
    <property type="entry name" value="Rossmann-like_a/b/a_fold"/>
</dbReference>
<evidence type="ECO:0000256" key="3">
    <source>
        <dbReference type="ARBA" id="ARBA00022723"/>
    </source>
</evidence>
<gene>
    <name evidence="8" type="primary">nadE</name>
    <name evidence="12" type="ORF">JOD45_001675</name>
</gene>
<evidence type="ECO:0000256" key="1">
    <source>
        <dbReference type="ARBA" id="ARBA00005859"/>
    </source>
</evidence>
<keyword evidence="6 8" id="KW-0460">Magnesium</keyword>
<evidence type="ECO:0000256" key="10">
    <source>
        <dbReference type="RuleBase" id="RU003812"/>
    </source>
</evidence>
<feature type="binding site" evidence="8">
    <location>
        <position position="158"/>
    </location>
    <ligand>
        <name>ATP</name>
        <dbReference type="ChEBI" id="CHEBI:30616"/>
    </ligand>
</feature>
<dbReference type="InterPro" id="IPR022926">
    <property type="entry name" value="NH(3)-dep_NAD(+)_synth"/>
</dbReference>
<comment type="similarity">
    <text evidence="1 8 9">Belongs to the NAD synthetase family.</text>
</comment>
<feature type="binding site" evidence="8">
    <location>
        <position position="187"/>
    </location>
    <ligand>
        <name>ATP</name>
        <dbReference type="ChEBI" id="CHEBI:30616"/>
    </ligand>
</feature>
<feature type="binding site" evidence="8">
    <location>
        <position position="209"/>
    </location>
    <ligand>
        <name>ATP</name>
        <dbReference type="ChEBI" id="CHEBI:30616"/>
    </ligand>
</feature>
<evidence type="ECO:0000256" key="9">
    <source>
        <dbReference type="RuleBase" id="RU003811"/>
    </source>
</evidence>
<dbReference type="SUPFAM" id="SSF52402">
    <property type="entry name" value="Adenine nucleotide alpha hydrolases-like"/>
    <property type="match status" value="1"/>
</dbReference>
<evidence type="ECO:0000256" key="2">
    <source>
        <dbReference type="ARBA" id="ARBA00022598"/>
    </source>
</evidence>
<evidence type="ECO:0000256" key="6">
    <source>
        <dbReference type="ARBA" id="ARBA00022842"/>
    </source>
</evidence>
<dbReference type="PANTHER" id="PTHR23090:SF7">
    <property type="entry name" value="NH(3)-DEPENDENT NAD(+) SYNTHETASE"/>
    <property type="match status" value="1"/>
</dbReference>
<keyword evidence="3 8" id="KW-0479">Metal-binding</keyword>
<feature type="binding site" description="in other chain" evidence="8">
    <location>
        <position position="138"/>
    </location>
    <ligand>
        <name>deamido-NAD(+)</name>
        <dbReference type="ChEBI" id="CHEBI:58437"/>
        <note>ligand shared between two neighboring subunits</note>
    </ligand>
</feature>
<dbReference type="Pfam" id="PF02540">
    <property type="entry name" value="NAD_synthase"/>
    <property type="match status" value="1"/>
</dbReference>
<evidence type="ECO:0000256" key="8">
    <source>
        <dbReference type="HAMAP-Rule" id="MF_00193"/>
    </source>
</evidence>
<evidence type="ECO:0000256" key="4">
    <source>
        <dbReference type="ARBA" id="ARBA00022741"/>
    </source>
</evidence>
<dbReference type="NCBIfam" id="NF001979">
    <property type="entry name" value="PRK00768.1"/>
    <property type="match status" value="1"/>
</dbReference>
<feature type="binding site" description="in other chain" evidence="8">
    <location>
        <begin position="258"/>
        <end position="259"/>
    </location>
    <ligand>
        <name>deamido-NAD(+)</name>
        <dbReference type="ChEBI" id="CHEBI:58437"/>
        <note>ligand shared between two neighboring subunits</note>
    </ligand>
</feature>
<dbReference type="NCBIfam" id="TIGR00552">
    <property type="entry name" value="nadE"/>
    <property type="match status" value="1"/>
</dbReference>
<keyword evidence="13" id="KW-1185">Reference proteome</keyword>
<keyword evidence="2 8" id="KW-0436">Ligase</keyword>
<dbReference type="RefSeq" id="WP_205003392.1">
    <property type="nucleotide sequence ID" value="NZ_JAFBER010000008.1"/>
</dbReference>
<feature type="domain" description="NAD/GMP synthase" evidence="11">
    <location>
        <begin position="23"/>
        <end position="263"/>
    </location>
</feature>
<keyword evidence="4 8" id="KW-0547">Nucleotide-binding</keyword>
<keyword evidence="7 8" id="KW-0520">NAD</keyword>
<proteinExistence type="inferred from homology"/>
<evidence type="ECO:0000256" key="7">
    <source>
        <dbReference type="ARBA" id="ARBA00023027"/>
    </source>
</evidence>
<comment type="pathway">
    <text evidence="8">Cofactor biosynthesis; NAD(+) biosynthesis; NAD(+) from deamido-NAD(+) (ammonia route): step 1/1.</text>
</comment>
<feature type="binding site" evidence="8">
    <location>
        <position position="163"/>
    </location>
    <ligand>
        <name>Mg(2+)</name>
        <dbReference type="ChEBI" id="CHEBI:18420"/>
    </ligand>
</feature>
<protein>
    <recommendedName>
        <fullName evidence="8 10">NH(3)-dependent NAD(+) synthetase</fullName>
        <ecNumber evidence="8 10">6.3.1.5</ecNumber>
    </recommendedName>
</protein>
<comment type="catalytic activity">
    <reaction evidence="8 10">
        <text>deamido-NAD(+) + NH4(+) + ATP = AMP + diphosphate + NAD(+) + H(+)</text>
        <dbReference type="Rhea" id="RHEA:21188"/>
        <dbReference type="ChEBI" id="CHEBI:15378"/>
        <dbReference type="ChEBI" id="CHEBI:28938"/>
        <dbReference type="ChEBI" id="CHEBI:30616"/>
        <dbReference type="ChEBI" id="CHEBI:33019"/>
        <dbReference type="ChEBI" id="CHEBI:57540"/>
        <dbReference type="ChEBI" id="CHEBI:58437"/>
        <dbReference type="ChEBI" id="CHEBI:456215"/>
        <dbReference type="EC" id="6.3.1.5"/>
    </reaction>
</comment>
<keyword evidence="5 8" id="KW-0067">ATP-binding</keyword>
<evidence type="ECO:0000256" key="5">
    <source>
        <dbReference type="ARBA" id="ARBA00022840"/>
    </source>
</evidence>
<dbReference type="Proteomes" id="UP000808914">
    <property type="component" value="Unassembled WGS sequence"/>
</dbReference>
<dbReference type="EC" id="6.3.1.5" evidence="8 10"/>
<dbReference type="PANTHER" id="PTHR23090">
    <property type="entry name" value="NH 3 /GLUTAMINE-DEPENDENT NAD + SYNTHETASE"/>
    <property type="match status" value="1"/>
</dbReference>
<evidence type="ECO:0000259" key="11">
    <source>
        <dbReference type="Pfam" id="PF02540"/>
    </source>
</evidence>
<feature type="binding site" evidence="8">
    <location>
        <position position="51"/>
    </location>
    <ligand>
        <name>Mg(2+)</name>
        <dbReference type="ChEBI" id="CHEBI:18420"/>
    </ligand>
</feature>
<feature type="binding site" evidence="8">
    <location>
        <position position="178"/>
    </location>
    <ligand>
        <name>deamido-NAD(+)</name>
        <dbReference type="ChEBI" id="CHEBI:58437"/>
        <note>ligand shared between two neighboring subunits</note>
    </ligand>
</feature>
<comment type="caution">
    <text evidence="12">The sequence shown here is derived from an EMBL/GenBank/DDBJ whole genome shotgun (WGS) entry which is preliminary data.</text>
</comment>
<dbReference type="Gene3D" id="3.40.50.620">
    <property type="entry name" value="HUPs"/>
    <property type="match status" value="1"/>
</dbReference>
<feature type="binding site" evidence="8">
    <location>
        <begin position="45"/>
        <end position="52"/>
    </location>
    <ligand>
        <name>ATP</name>
        <dbReference type="ChEBI" id="CHEBI:30616"/>
    </ligand>
</feature>
<dbReference type="GO" id="GO:0008795">
    <property type="term" value="F:NAD+ synthase activity"/>
    <property type="evidence" value="ECO:0007669"/>
    <property type="project" value="UniProtKB-EC"/>
</dbReference>
<dbReference type="InterPro" id="IPR022310">
    <property type="entry name" value="NAD/GMP_synthase"/>
</dbReference>
<evidence type="ECO:0000313" key="12">
    <source>
        <dbReference type="EMBL" id="MBM7645464.1"/>
    </source>
</evidence>
<dbReference type="CDD" id="cd00553">
    <property type="entry name" value="NAD_synthase"/>
    <property type="match status" value="1"/>
</dbReference>
<comment type="function">
    <text evidence="8">Catalyzes the ATP-dependent amidation of deamido-NAD to form NAD. Uses ammonia as a nitrogen source.</text>
</comment>
<dbReference type="InterPro" id="IPR003694">
    <property type="entry name" value="NAD_synthase"/>
</dbReference>
<dbReference type="EMBL" id="JAFBER010000008">
    <property type="protein sequence ID" value="MBM7645464.1"/>
    <property type="molecule type" value="Genomic_DNA"/>
</dbReference>
<reference evidence="12 13" key="1">
    <citation type="submission" date="2021-01" db="EMBL/GenBank/DDBJ databases">
        <title>Genomic Encyclopedia of Type Strains, Phase IV (KMG-IV): sequencing the most valuable type-strain genomes for metagenomic binning, comparative biology and taxonomic classification.</title>
        <authorList>
            <person name="Goeker M."/>
        </authorList>
    </citation>
    <scope>NUCLEOTIDE SEQUENCE [LARGE SCALE GENOMIC DNA]</scope>
    <source>
        <strain evidence="12 13">DSM 28236</strain>
    </source>
</reference>
<organism evidence="12 13">
    <name type="scientific">Scopulibacillus daqui</name>
    <dbReference type="NCBI Taxonomy" id="1469162"/>
    <lineage>
        <taxon>Bacteria</taxon>
        <taxon>Bacillati</taxon>
        <taxon>Bacillota</taxon>
        <taxon>Bacilli</taxon>
        <taxon>Bacillales</taxon>
        <taxon>Sporolactobacillaceae</taxon>
        <taxon>Scopulibacillus</taxon>
    </lineage>
</organism>
<sequence length="272" mass="30520">MSLQEDIMKALNVQKSIDPKAEIRKRIQFLKDYLKQSKAKGFVLGISGGQDSTLAGRLAQLAVEECRNEGYDAKFIAVRLPYGTQHDESDAQKALSFIEADEAVEFNIASPVDAFERYFPEAMKEKLTDFNKGNVKARMRMIAQYAIGGQHNLLVIGTDHAAEAVTGFFTKYGDGGADILPLSGLTKRQGRSLLQELGAPESLYLKTPTADLLDEKPGQTDEFELGLTYEDIDNYLEGKEVSKNIAEKIEKRYIASEHKRQLPATMFDRWWK</sequence>
<name>A0ABS2PZI7_9BACL</name>
<comment type="subunit">
    <text evidence="8">Homodimer.</text>
</comment>
<dbReference type="HAMAP" id="MF_00193">
    <property type="entry name" value="NadE_ammonia_dep"/>
    <property type="match status" value="1"/>
</dbReference>
<feature type="binding site" description="in other chain" evidence="8">
    <location>
        <position position="171"/>
    </location>
    <ligand>
        <name>deamido-NAD(+)</name>
        <dbReference type="ChEBI" id="CHEBI:58437"/>
        <note>ligand shared between two neighboring subunits</note>
    </ligand>
</feature>
<evidence type="ECO:0000313" key="13">
    <source>
        <dbReference type="Proteomes" id="UP000808914"/>
    </source>
</evidence>
<accession>A0ABS2PZI7</accession>